<dbReference type="STRING" id="56780.SYN_02484"/>
<dbReference type="KEGG" id="sat:SYN_02484"/>
<dbReference type="InParanoid" id="Q2LRR1"/>
<reference evidence="3 4" key="1">
    <citation type="journal article" date="2007" name="Proc. Natl. Acad. Sci. U.S.A.">
        <title>The genome of Syntrophus aciditrophicus: life at the thermodynamic limit of microbial growth.</title>
        <authorList>
            <person name="McInerney M.J."/>
            <person name="Rohlin L."/>
            <person name="Mouttaki H."/>
            <person name="Kim U."/>
            <person name="Krupp R.S."/>
            <person name="Rios-Hernandez L."/>
            <person name="Sieber J."/>
            <person name="Struchtemeyer C.G."/>
            <person name="Bhattacharyya A."/>
            <person name="Campbell J.W."/>
            <person name="Gunsalus R.P."/>
        </authorList>
    </citation>
    <scope>NUCLEOTIDE SEQUENCE [LARGE SCALE GENOMIC DNA]</scope>
    <source>
        <strain evidence="3 4">SB</strain>
    </source>
</reference>
<gene>
    <name evidence="3" type="ORF">SYN_02484</name>
</gene>
<feature type="domain" description="UspA" evidence="2">
    <location>
        <begin position="139"/>
        <end position="274"/>
    </location>
</feature>
<protein>
    <submittedName>
        <fullName evidence="3">Universal stress protein family</fullName>
    </submittedName>
</protein>
<dbReference type="SUPFAM" id="SSF52402">
    <property type="entry name" value="Adenine nucleotide alpha hydrolases-like"/>
    <property type="match status" value="2"/>
</dbReference>
<name>Q2LRR1_SYNAS</name>
<accession>Q2LRR1</accession>
<comment type="similarity">
    <text evidence="1">Belongs to the universal stress protein A family.</text>
</comment>
<dbReference type="InterPro" id="IPR006016">
    <property type="entry name" value="UspA"/>
</dbReference>
<evidence type="ECO:0000256" key="1">
    <source>
        <dbReference type="ARBA" id="ARBA00008791"/>
    </source>
</evidence>
<keyword evidence="4" id="KW-1185">Reference proteome</keyword>
<sequence length="279" mass="31825">MYKKILAAVNEHLNSEVTARYAMNLAKELHAKFYICFIAEEGMSPHNRHAAEDAVKRLFDEALELDIDTESIEATGIPVREIGEIVRREKIGMVFASTRREDIEKRFYAGTVARSLSLQLPCSVALVRIAHSGRVRPGRILVPVKARIDHVRERAAFVTHMAKAFGAKVYVFHTPRPIETIFSGEIHLTPPEWEKRMSHDISQFMRCLQQQNIEHEGRHLPGKIARNITIEAFAKRHDLIIMGASERSLWASLIQGNPVEEVLRETPCDLIILKPRHED</sequence>
<dbReference type="PANTHER" id="PTHR46268:SF6">
    <property type="entry name" value="UNIVERSAL STRESS PROTEIN UP12"/>
    <property type="match status" value="1"/>
</dbReference>
<organism evidence="3 4">
    <name type="scientific">Syntrophus aciditrophicus (strain SB)</name>
    <dbReference type="NCBI Taxonomy" id="56780"/>
    <lineage>
        <taxon>Bacteria</taxon>
        <taxon>Pseudomonadati</taxon>
        <taxon>Thermodesulfobacteriota</taxon>
        <taxon>Syntrophia</taxon>
        <taxon>Syntrophales</taxon>
        <taxon>Syntrophaceae</taxon>
        <taxon>Syntrophus</taxon>
    </lineage>
</organism>
<dbReference type="RefSeq" id="WP_011416801.1">
    <property type="nucleotide sequence ID" value="NC_007759.1"/>
</dbReference>
<evidence type="ECO:0000313" key="3">
    <source>
        <dbReference type="EMBL" id="ABC76768.1"/>
    </source>
</evidence>
<dbReference type="Proteomes" id="UP000001933">
    <property type="component" value="Chromosome"/>
</dbReference>
<dbReference type="EMBL" id="CP000252">
    <property type="protein sequence ID" value="ABC76768.1"/>
    <property type="molecule type" value="Genomic_DNA"/>
</dbReference>
<dbReference type="PANTHER" id="PTHR46268">
    <property type="entry name" value="STRESS RESPONSE PROTEIN NHAX"/>
    <property type="match status" value="1"/>
</dbReference>
<evidence type="ECO:0000313" key="4">
    <source>
        <dbReference type="Proteomes" id="UP000001933"/>
    </source>
</evidence>
<dbReference type="AlphaFoldDB" id="Q2LRR1"/>
<dbReference type="eggNOG" id="COG0589">
    <property type="taxonomic scope" value="Bacteria"/>
</dbReference>
<dbReference type="HOGENOM" id="CLU_997223_0_0_7"/>
<dbReference type="CDD" id="cd00293">
    <property type="entry name" value="USP-like"/>
    <property type="match status" value="2"/>
</dbReference>
<dbReference type="Gene3D" id="3.40.50.620">
    <property type="entry name" value="HUPs"/>
    <property type="match status" value="2"/>
</dbReference>
<dbReference type="InterPro" id="IPR014729">
    <property type="entry name" value="Rossmann-like_a/b/a_fold"/>
</dbReference>
<proteinExistence type="inferred from homology"/>
<dbReference type="Pfam" id="PF00582">
    <property type="entry name" value="Usp"/>
    <property type="match status" value="2"/>
</dbReference>
<feature type="domain" description="UspA" evidence="2">
    <location>
        <begin position="1"/>
        <end position="128"/>
    </location>
</feature>
<evidence type="ECO:0000259" key="2">
    <source>
        <dbReference type="Pfam" id="PF00582"/>
    </source>
</evidence>
<dbReference type="OrthoDB" id="5405249at2"/>